<keyword evidence="3 4" id="KW-0648">Protein biosynthesis</keyword>
<dbReference type="SUPFAM" id="SSF55200">
    <property type="entry name" value="Translation initiation factor IF3, C-terminal domain"/>
    <property type="match status" value="1"/>
</dbReference>
<dbReference type="GO" id="GO:0043022">
    <property type="term" value="F:ribosome binding"/>
    <property type="evidence" value="ECO:0007669"/>
    <property type="project" value="UniProtKB-ARBA"/>
</dbReference>
<dbReference type="Gene3D" id="3.30.110.10">
    <property type="entry name" value="Translation initiation factor 3 (IF-3), C-terminal domain"/>
    <property type="match status" value="1"/>
</dbReference>
<dbReference type="FunFam" id="3.10.20.80:FF:000001">
    <property type="entry name" value="Translation initiation factor IF-3"/>
    <property type="match status" value="1"/>
</dbReference>
<dbReference type="HAMAP" id="MF_00080">
    <property type="entry name" value="IF_3"/>
    <property type="match status" value="1"/>
</dbReference>
<evidence type="ECO:0000313" key="9">
    <source>
        <dbReference type="EMBL" id="RDV82472.1"/>
    </source>
</evidence>
<dbReference type="EMBL" id="QSLN01000010">
    <property type="protein sequence ID" value="RDV82472.1"/>
    <property type="molecule type" value="Genomic_DNA"/>
</dbReference>
<comment type="subunit">
    <text evidence="4 6">Monomer.</text>
</comment>
<dbReference type="GO" id="GO:0005829">
    <property type="term" value="C:cytosol"/>
    <property type="evidence" value="ECO:0007669"/>
    <property type="project" value="TreeGrafter"/>
</dbReference>
<dbReference type="FunFam" id="3.30.110.10:FF:000001">
    <property type="entry name" value="Translation initiation factor IF-3"/>
    <property type="match status" value="1"/>
</dbReference>
<dbReference type="PANTHER" id="PTHR10938:SF0">
    <property type="entry name" value="TRANSLATION INITIATION FACTOR IF-3, MITOCHONDRIAL"/>
    <property type="match status" value="1"/>
</dbReference>
<feature type="domain" description="Translation initiation factor 3 N-terminal" evidence="8">
    <location>
        <begin position="7"/>
        <end position="76"/>
    </location>
</feature>
<dbReference type="InterPro" id="IPR001288">
    <property type="entry name" value="Translation_initiation_fac_3"/>
</dbReference>
<dbReference type="InterPro" id="IPR019813">
    <property type="entry name" value="Translation_initiation_fac3_CS"/>
</dbReference>
<evidence type="ECO:0000256" key="1">
    <source>
        <dbReference type="ARBA" id="ARBA00005439"/>
    </source>
</evidence>
<evidence type="ECO:0000259" key="8">
    <source>
        <dbReference type="Pfam" id="PF05198"/>
    </source>
</evidence>
<dbReference type="InterPro" id="IPR036787">
    <property type="entry name" value="T_IF-3_N_sf"/>
</dbReference>
<proteinExistence type="inferred from homology"/>
<dbReference type="SUPFAM" id="SSF54364">
    <property type="entry name" value="Translation initiation factor IF3, N-terminal domain"/>
    <property type="match status" value="1"/>
</dbReference>
<accession>A0A3D8P2H8</accession>
<comment type="subcellular location">
    <subcellularLocation>
        <location evidence="4 6">Cytoplasm</location>
    </subcellularLocation>
</comment>
<reference evidence="9 10" key="1">
    <citation type="submission" date="2018-08" db="EMBL/GenBank/DDBJ databases">
        <title>Form III RuBisCO-mediated autotrophy in Thermodesulfobium bacteria.</title>
        <authorList>
            <person name="Toshchakov S.V."/>
            <person name="Kublanov I.V."/>
            <person name="Frolov E."/>
            <person name="Bonch-Osmolovskaya E.A."/>
            <person name="Tourova T.P."/>
            <person name="Chernych N.A."/>
            <person name="Lebedinsky A.V."/>
        </authorList>
    </citation>
    <scope>NUCLEOTIDE SEQUENCE [LARGE SCALE GENOMIC DNA]</scope>
    <source>
        <strain evidence="9 10">SR</strain>
    </source>
</reference>
<feature type="domain" description="Translation initiation factor 3 C-terminal" evidence="7">
    <location>
        <begin position="83"/>
        <end position="168"/>
    </location>
</feature>
<evidence type="ECO:0000256" key="3">
    <source>
        <dbReference type="ARBA" id="ARBA00022917"/>
    </source>
</evidence>
<dbReference type="InterPro" id="IPR036788">
    <property type="entry name" value="T_IF-3_C_sf"/>
</dbReference>
<comment type="caution">
    <text evidence="9">The sequence shown here is derived from an EMBL/GenBank/DDBJ whole genome shotgun (WGS) entry which is preliminary data.</text>
</comment>
<dbReference type="GO" id="GO:0016020">
    <property type="term" value="C:membrane"/>
    <property type="evidence" value="ECO:0007669"/>
    <property type="project" value="TreeGrafter"/>
</dbReference>
<comment type="similarity">
    <text evidence="1 4 6">Belongs to the IF-3 family.</text>
</comment>
<dbReference type="Gene3D" id="3.10.20.80">
    <property type="entry name" value="Translation initiation factor 3 (IF-3), N-terminal domain"/>
    <property type="match status" value="1"/>
</dbReference>
<dbReference type="RefSeq" id="WP_115792915.1">
    <property type="nucleotide sequence ID" value="NZ_QSLN01000010.1"/>
</dbReference>
<evidence type="ECO:0000256" key="4">
    <source>
        <dbReference type="HAMAP-Rule" id="MF_00080"/>
    </source>
</evidence>
<dbReference type="GO" id="GO:0032790">
    <property type="term" value="P:ribosome disassembly"/>
    <property type="evidence" value="ECO:0007669"/>
    <property type="project" value="TreeGrafter"/>
</dbReference>
<dbReference type="OrthoDB" id="9806014at2"/>
<protein>
    <recommendedName>
        <fullName evidence="4 5">Translation initiation factor IF-3</fullName>
    </recommendedName>
</protein>
<dbReference type="NCBIfam" id="TIGR00168">
    <property type="entry name" value="infC"/>
    <property type="match status" value="1"/>
</dbReference>
<comment type="function">
    <text evidence="4 6">IF-3 binds to the 30S ribosomal subunit and shifts the equilibrium between 70S ribosomes and their 50S and 30S subunits in favor of the free subunits, thus enhancing the availability of 30S subunits on which protein synthesis initiation begins.</text>
</comment>
<evidence type="ECO:0000259" key="7">
    <source>
        <dbReference type="Pfam" id="PF00707"/>
    </source>
</evidence>
<evidence type="ECO:0000256" key="2">
    <source>
        <dbReference type="ARBA" id="ARBA00022540"/>
    </source>
</evidence>
<dbReference type="PANTHER" id="PTHR10938">
    <property type="entry name" value="TRANSLATION INITIATION FACTOR IF-3"/>
    <property type="match status" value="1"/>
</dbReference>
<evidence type="ECO:0000256" key="6">
    <source>
        <dbReference type="RuleBase" id="RU000646"/>
    </source>
</evidence>
<dbReference type="Pfam" id="PF00707">
    <property type="entry name" value="IF3_C"/>
    <property type="match status" value="1"/>
</dbReference>
<gene>
    <name evidence="4" type="primary">infC</name>
    <name evidence="9" type="ORF">DXX99_07685</name>
</gene>
<keyword evidence="4" id="KW-0963">Cytoplasm</keyword>
<dbReference type="GO" id="GO:0003743">
    <property type="term" value="F:translation initiation factor activity"/>
    <property type="evidence" value="ECO:0007669"/>
    <property type="project" value="UniProtKB-UniRule"/>
</dbReference>
<keyword evidence="10" id="KW-1185">Reference proteome</keyword>
<name>A0A3D8P2H8_9THEO</name>
<organism evidence="9 10">
    <name type="scientific">Ammonifex thiophilus</name>
    <dbReference type="NCBI Taxonomy" id="444093"/>
    <lineage>
        <taxon>Bacteria</taxon>
        <taxon>Bacillati</taxon>
        <taxon>Bacillota</taxon>
        <taxon>Clostridia</taxon>
        <taxon>Thermoanaerobacterales</taxon>
        <taxon>Thermoanaerobacteraceae</taxon>
        <taxon>Ammonifex</taxon>
    </lineage>
</organism>
<dbReference type="InterPro" id="IPR019815">
    <property type="entry name" value="Translation_initiation_fac_3_C"/>
</dbReference>
<dbReference type="AlphaFoldDB" id="A0A3D8P2H8"/>
<dbReference type="Proteomes" id="UP000256329">
    <property type="component" value="Unassembled WGS sequence"/>
</dbReference>
<keyword evidence="2 4" id="KW-0396">Initiation factor</keyword>
<dbReference type="PROSITE" id="PS00938">
    <property type="entry name" value="IF3"/>
    <property type="match status" value="1"/>
</dbReference>
<dbReference type="Pfam" id="PF05198">
    <property type="entry name" value="IF3_N"/>
    <property type="match status" value="1"/>
</dbReference>
<evidence type="ECO:0000256" key="5">
    <source>
        <dbReference type="NCBIfam" id="TIGR00168"/>
    </source>
</evidence>
<evidence type="ECO:0000313" key="10">
    <source>
        <dbReference type="Proteomes" id="UP000256329"/>
    </source>
</evidence>
<dbReference type="InterPro" id="IPR019814">
    <property type="entry name" value="Translation_initiation_fac_3_N"/>
</dbReference>
<sequence length="183" mass="21167">MVKEHRINEEIRAREVRLIDTDGTQIGIVPLSEALRIAEERGLDLVEVAPQARPPVCKIMDYGKYKYEMSKRDREARKKQRLVTVKEVKLRPNIEEHDFQVKARNVIRFLEDGDKVKVTIMFRGREIIHPQLGERLLERLKEEVAAVGVVERAPKLEGRNMVMILAPKPGHGKKEEKEEAAEE</sequence>